<name>A0A6V8PSG3_9ACTN</name>
<gene>
    <name evidence="1" type="ORF">HKBW3S42_02275</name>
</gene>
<dbReference type="EMBL" id="BLSA01000823">
    <property type="protein sequence ID" value="GFP33936.1"/>
    <property type="molecule type" value="Genomic_DNA"/>
</dbReference>
<dbReference type="Proteomes" id="UP000568877">
    <property type="component" value="Unassembled WGS sequence"/>
</dbReference>
<dbReference type="AlphaFoldDB" id="A0A6V8PSG3"/>
<organism evidence="1 2">
    <name type="scientific">Candidatus Hakubella thermalkaliphila</name>
    <dbReference type="NCBI Taxonomy" id="2754717"/>
    <lineage>
        <taxon>Bacteria</taxon>
        <taxon>Bacillati</taxon>
        <taxon>Actinomycetota</taxon>
        <taxon>Actinomycetota incertae sedis</taxon>
        <taxon>Candidatus Hakubellales</taxon>
        <taxon>Candidatus Hakubellaceae</taxon>
        <taxon>Candidatus Hakubella</taxon>
    </lineage>
</organism>
<reference evidence="1 2" key="1">
    <citation type="journal article" date="2020" name="Front. Microbiol.">
        <title>Single-cell genomics of novel Actinobacteria with the Wood-Ljungdahl pathway discovered in a serpentinizing system.</title>
        <authorList>
            <person name="Merino N."/>
            <person name="Kawai M."/>
            <person name="Boyd E.S."/>
            <person name="Colman D.R."/>
            <person name="McGlynn S.E."/>
            <person name="Nealson K.H."/>
            <person name="Kurokawa K."/>
            <person name="Hongoh Y."/>
        </authorList>
    </citation>
    <scope>NUCLEOTIDE SEQUENCE [LARGE SCALE GENOMIC DNA]</scope>
    <source>
        <strain evidence="1 2">S42</strain>
    </source>
</reference>
<comment type="caution">
    <text evidence="1">The sequence shown here is derived from an EMBL/GenBank/DDBJ whole genome shotgun (WGS) entry which is preliminary data.</text>
</comment>
<evidence type="ECO:0000313" key="2">
    <source>
        <dbReference type="Proteomes" id="UP000568877"/>
    </source>
</evidence>
<proteinExistence type="predicted"/>
<accession>A0A6V8PSG3</accession>
<evidence type="ECO:0000313" key="1">
    <source>
        <dbReference type="EMBL" id="GFP33936.1"/>
    </source>
</evidence>
<protein>
    <submittedName>
        <fullName evidence="1">Uncharacterized protein</fullName>
    </submittedName>
</protein>
<sequence length="24" mass="2732">MKPEQNLIVSPSPHVKRITSVEEI</sequence>
<feature type="non-terminal residue" evidence="1">
    <location>
        <position position="24"/>
    </location>
</feature>